<keyword evidence="3" id="KW-0378">Hydrolase</keyword>
<feature type="transmembrane region" description="Helical" evidence="1">
    <location>
        <begin position="147"/>
        <end position="166"/>
    </location>
</feature>
<accession>A0ABX6SWE1</accession>
<keyword evidence="3" id="KW-0482">Metalloprotease</keyword>
<dbReference type="EMBL" id="CP060587">
    <property type="protein sequence ID" value="QNL95708.1"/>
    <property type="molecule type" value="Genomic_DNA"/>
</dbReference>
<feature type="transmembrane region" description="Helical" evidence="1">
    <location>
        <begin position="223"/>
        <end position="240"/>
    </location>
</feature>
<feature type="transmembrane region" description="Helical" evidence="1">
    <location>
        <begin position="93"/>
        <end position="109"/>
    </location>
</feature>
<keyword evidence="1" id="KW-0472">Membrane</keyword>
<sequence>MTDFITDDAPVAVRRATAFEPTRRTWLAIASVPAMWLFYWGESVVRDWSVPLSLLLFLGGACLLVATLLPLMANRADGSNLAGLGITRHRWRWALLIAVVSMGSLPALLDRASGAGVDPVTHLLYNLTVLWEPLFLFGWLQLSFERAFGYLCAPVLTALAFGVYHLGSVPVGTALGFAAVGLVLGAVFALTNNLLSMWPLTWAISSGIGSIDAGLSFGRGEVVAGMTVLAAQLVMFAVVASSGRKTRARRAAPGASSADR</sequence>
<feature type="transmembrane region" description="Helical" evidence="1">
    <location>
        <begin position="52"/>
        <end position="72"/>
    </location>
</feature>
<keyword evidence="3" id="KW-0645">Protease</keyword>
<organism evidence="3 4">
    <name type="scientific">Aeromicrobium senzhongii</name>
    <dbReference type="NCBI Taxonomy" id="2663859"/>
    <lineage>
        <taxon>Bacteria</taxon>
        <taxon>Bacillati</taxon>
        <taxon>Actinomycetota</taxon>
        <taxon>Actinomycetes</taxon>
        <taxon>Propionibacteriales</taxon>
        <taxon>Nocardioidaceae</taxon>
        <taxon>Aeromicrobium</taxon>
    </lineage>
</organism>
<keyword evidence="1" id="KW-0812">Transmembrane</keyword>
<proteinExistence type="predicted"/>
<name>A0ABX6SWE1_9ACTN</name>
<protein>
    <submittedName>
        <fullName evidence="3">CPBP family intramembrane metalloprotease</fullName>
    </submittedName>
</protein>
<keyword evidence="4" id="KW-1185">Reference proteome</keyword>
<keyword evidence="1" id="KW-1133">Transmembrane helix</keyword>
<dbReference type="Pfam" id="PF02517">
    <property type="entry name" value="Rce1-like"/>
    <property type="match status" value="1"/>
</dbReference>
<evidence type="ECO:0000256" key="1">
    <source>
        <dbReference type="SAM" id="Phobius"/>
    </source>
</evidence>
<evidence type="ECO:0000259" key="2">
    <source>
        <dbReference type="Pfam" id="PF02517"/>
    </source>
</evidence>
<evidence type="ECO:0000313" key="4">
    <source>
        <dbReference type="Proteomes" id="UP000515871"/>
    </source>
</evidence>
<dbReference type="RefSeq" id="WP_154595070.1">
    <property type="nucleotide sequence ID" value="NZ_CP060587.1"/>
</dbReference>
<dbReference type="Proteomes" id="UP000515871">
    <property type="component" value="Chromosome"/>
</dbReference>
<gene>
    <name evidence="3" type="ORF">H9L21_07350</name>
</gene>
<evidence type="ECO:0000313" key="3">
    <source>
        <dbReference type="EMBL" id="QNL95708.1"/>
    </source>
</evidence>
<feature type="transmembrane region" description="Helical" evidence="1">
    <location>
        <begin position="24"/>
        <end position="40"/>
    </location>
</feature>
<dbReference type="GO" id="GO:0008237">
    <property type="term" value="F:metallopeptidase activity"/>
    <property type="evidence" value="ECO:0007669"/>
    <property type="project" value="UniProtKB-KW"/>
</dbReference>
<feature type="transmembrane region" description="Helical" evidence="1">
    <location>
        <begin position="172"/>
        <end position="190"/>
    </location>
</feature>
<feature type="domain" description="CAAX prenyl protease 2/Lysostaphin resistance protein A-like" evidence="2">
    <location>
        <begin position="127"/>
        <end position="198"/>
    </location>
</feature>
<dbReference type="InterPro" id="IPR003675">
    <property type="entry name" value="Rce1/LyrA-like_dom"/>
</dbReference>
<reference evidence="3 4" key="1">
    <citation type="submission" date="2020-08" db="EMBL/GenBank/DDBJ databases">
        <title>Novel species in genus Aeromicrobium.</title>
        <authorList>
            <person name="Zhang G."/>
        </authorList>
    </citation>
    <scope>NUCLEOTIDE SEQUENCE [LARGE SCALE GENOMIC DNA]</scope>
    <source>
        <strain evidence="4">zg-629</strain>
    </source>
</reference>